<keyword evidence="6" id="KW-1185">Reference proteome</keyword>
<dbReference type="InterPro" id="IPR005084">
    <property type="entry name" value="CBM6"/>
</dbReference>
<dbReference type="CDD" id="cd04084">
    <property type="entry name" value="CBM6_xylanase-like"/>
    <property type="match status" value="1"/>
</dbReference>
<keyword evidence="1 2" id="KW-0732">Signal</keyword>
<dbReference type="PROSITE" id="PS51175">
    <property type="entry name" value="CBM6"/>
    <property type="match status" value="1"/>
</dbReference>
<dbReference type="Pfam" id="PF00652">
    <property type="entry name" value="Ricin_B_lectin"/>
    <property type="match status" value="1"/>
</dbReference>
<dbReference type="RefSeq" id="WP_121218471.1">
    <property type="nucleotide sequence ID" value="NZ_JBIUBA010000030.1"/>
</dbReference>
<dbReference type="SMART" id="SM00606">
    <property type="entry name" value="CBD_IV"/>
    <property type="match status" value="1"/>
</dbReference>
<evidence type="ECO:0000256" key="1">
    <source>
        <dbReference type="ARBA" id="ARBA00022729"/>
    </source>
</evidence>
<dbReference type="Pfam" id="PF03422">
    <property type="entry name" value="CBM_6"/>
    <property type="match status" value="1"/>
</dbReference>
<dbReference type="PROSITE" id="PS50093">
    <property type="entry name" value="PKD"/>
    <property type="match status" value="1"/>
</dbReference>
<dbReference type="InterPro" id="IPR006584">
    <property type="entry name" value="Cellulose-bd_IV"/>
</dbReference>
<dbReference type="AlphaFoldDB" id="A0A495X5H3"/>
<dbReference type="InterPro" id="IPR000772">
    <property type="entry name" value="Ricin_B_lectin"/>
</dbReference>
<dbReference type="SMART" id="SM00089">
    <property type="entry name" value="PKD"/>
    <property type="match status" value="1"/>
</dbReference>
<dbReference type="Gene3D" id="2.60.40.10">
    <property type="entry name" value="Immunoglobulins"/>
    <property type="match status" value="1"/>
</dbReference>
<dbReference type="PANTHER" id="PTHR19328:SF75">
    <property type="entry name" value="ALDOSE SUGAR DEHYDROGENASE YLII"/>
    <property type="match status" value="1"/>
</dbReference>
<reference evidence="5 6" key="1">
    <citation type="submission" date="2018-10" db="EMBL/GenBank/DDBJ databases">
        <title>Sequencing the genomes of 1000 actinobacteria strains.</title>
        <authorList>
            <person name="Klenk H.-P."/>
        </authorList>
    </citation>
    <scope>NUCLEOTIDE SEQUENCE [LARGE SCALE GENOMIC DNA]</scope>
    <source>
        <strain evidence="5 6">DSM 43911</strain>
    </source>
</reference>
<dbReference type="PROSITE" id="PS50231">
    <property type="entry name" value="RICIN_B_LECTIN"/>
    <property type="match status" value="1"/>
</dbReference>
<dbReference type="InterPro" id="IPR012938">
    <property type="entry name" value="Glc/Sorbosone_DH"/>
</dbReference>
<dbReference type="InterPro" id="IPR035992">
    <property type="entry name" value="Ricin_B-like_lectins"/>
</dbReference>
<dbReference type="InterPro" id="IPR000601">
    <property type="entry name" value="PKD_dom"/>
</dbReference>
<name>A0A495X5H3_9PSEU</name>
<dbReference type="Pfam" id="PF18911">
    <property type="entry name" value="PKD_4"/>
    <property type="match status" value="1"/>
</dbReference>
<dbReference type="Gene3D" id="2.120.10.30">
    <property type="entry name" value="TolB, C-terminal domain"/>
    <property type="match status" value="1"/>
</dbReference>
<dbReference type="Pfam" id="PF07995">
    <property type="entry name" value="GSDH"/>
    <property type="match status" value="1"/>
</dbReference>
<gene>
    <name evidence="5" type="ORF">DFJ66_1050</name>
</gene>
<dbReference type="SUPFAM" id="SSF49299">
    <property type="entry name" value="PKD domain"/>
    <property type="match status" value="1"/>
</dbReference>
<evidence type="ECO:0000259" key="3">
    <source>
        <dbReference type="PROSITE" id="PS50093"/>
    </source>
</evidence>
<accession>A0A495X5H3</accession>
<dbReference type="Gene3D" id="2.80.10.50">
    <property type="match status" value="2"/>
</dbReference>
<organism evidence="5 6">
    <name type="scientific">Saccharothrix variisporea</name>
    <dbReference type="NCBI Taxonomy" id="543527"/>
    <lineage>
        <taxon>Bacteria</taxon>
        <taxon>Bacillati</taxon>
        <taxon>Actinomycetota</taxon>
        <taxon>Actinomycetes</taxon>
        <taxon>Pseudonocardiales</taxon>
        <taxon>Pseudonocardiaceae</taxon>
        <taxon>Saccharothrix</taxon>
    </lineage>
</organism>
<evidence type="ECO:0000313" key="5">
    <source>
        <dbReference type="EMBL" id="RKT67873.1"/>
    </source>
</evidence>
<dbReference type="InterPro" id="IPR011041">
    <property type="entry name" value="Quinoprot_gluc/sorb_DH_b-prop"/>
</dbReference>
<feature type="domain" description="PKD" evidence="3">
    <location>
        <begin position="493"/>
        <end position="574"/>
    </location>
</feature>
<dbReference type="Proteomes" id="UP000272729">
    <property type="component" value="Unassembled WGS sequence"/>
</dbReference>
<dbReference type="SUPFAM" id="SSF49785">
    <property type="entry name" value="Galactose-binding domain-like"/>
    <property type="match status" value="1"/>
</dbReference>
<dbReference type="CDD" id="cd00146">
    <property type="entry name" value="PKD"/>
    <property type="match status" value="1"/>
</dbReference>
<sequence length="942" mass="97700">MRERLKAALPAALLVVAGAVAVTTATAPTAAAHTVNPADFQQVELAKGVAEMGEPMSMTVLPDRSVLHTSRNGTIRRTTASGTTSVIGNIPVYTHDEEGLQGIAADPNFATNRQIFVYYAPPLNTPGGDAPASGTDFSAWNGVNRLARITLNADFTLNMSTQVTVLDVATSRGMCCHVGGDIDFDAAGNLYLSTGDDSNPFDSSGYTPIDERSGRNPAYDAQRSAGNTNDLRGKVLRIHPEPNGTYTIPAGNLFAPGTARTRPEIYAMGLRNPFRFNVDKATGTIYLGDYGPDAGSASSTRGPAGQVEFNRITSAGNFGWPYCTGGNTTNETYVDYTFPSGPSGSRFNCAAPVNNSPNNTGLTNLPAAKAAWITYDNCSFSAFGCGSESPMAAPVYRYDPNNPSTVKFPQSLDGHVFATEFGRRWIKAIDVNADGSPGQVSDFPWKGTQVMDAAFGPDGALYVLDYGTGWGSGDASSALYRIEYIGSGNNRAPIAKAAANKTSGAAPLTVDFSSAGSSDPEGGALTYAWNFGDGTSSTAANPSHTFTANGQYTVTLTVRDPAGLTGSTNVVITVGNTAPVVTLNTPANGSLFSFGDTIPFTITVTDAEDGTIDCTRVKLSYVLGHDSHGHPITSVNGCSGSIQIPADGEHDTAANLFAVFDAEYTDNGANGVAPATTHTQHTLQPRHRQAEHYSSMSGVGLYDKTAAEGGRTVGDVHNGDWISFTPYNLTGANRFTARVSSGGAGGTISVRTGSATGTVLGTATVPVTGGWETFTEVSATLSNVPTTSGPLYLTFAGSGTGYLFDVDAFTFGTGTGTRTGPITGPGGKCVDVSGGSTADGTKIQLWTCNSGTNQQWTVQGTTLRSLGKCMDTAAGGTADGTNVQLVTCNGSTSQNWSVGSNGSLVNAKSNKCLDANGASTADGTQLIIWSCHGGTNQRWTLP</sequence>
<dbReference type="InterPro" id="IPR011042">
    <property type="entry name" value="6-blade_b-propeller_TolB-like"/>
</dbReference>
<evidence type="ECO:0000313" key="6">
    <source>
        <dbReference type="Proteomes" id="UP000272729"/>
    </source>
</evidence>
<dbReference type="InterPro" id="IPR008979">
    <property type="entry name" value="Galactose-bd-like_sf"/>
</dbReference>
<dbReference type="OrthoDB" id="8217716at2"/>
<dbReference type="InterPro" id="IPR035986">
    <property type="entry name" value="PKD_dom_sf"/>
</dbReference>
<dbReference type="GO" id="GO:0030246">
    <property type="term" value="F:carbohydrate binding"/>
    <property type="evidence" value="ECO:0007669"/>
    <property type="project" value="InterPro"/>
</dbReference>
<feature type="signal peptide" evidence="2">
    <location>
        <begin position="1"/>
        <end position="21"/>
    </location>
</feature>
<dbReference type="GO" id="GO:0005975">
    <property type="term" value="P:carbohydrate metabolic process"/>
    <property type="evidence" value="ECO:0007669"/>
    <property type="project" value="UniProtKB-ARBA"/>
</dbReference>
<dbReference type="FunFam" id="2.60.40.10:FF:000270">
    <property type="entry name" value="Cell surface protein"/>
    <property type="match status" value="1"/>
</dbReference>
<dbReference type="CDD" id="cd23451">
    <property type="entry name" value="beta-trefoil_Ricin_laminarinase"/>
    <property type="match status" value="1"/>
</dbReference>
<protein>
    <submittedName>
        <fullName evidence="5">Glucose/arabinose dehydrogenase</fullName>
    </submittedName>
</protein>
<dbReference type="PANTHER" id="PTHR19328">
    <property type="entry name" value="HEDGEHOG-INTERACTING PROTEIN"/>
    <property type="match status" value="1"/>
</dbReference>
<proteinExistence type="predicted"/>
<dbReference type="SUPFAM" id="SSF50952">
    <property type="entry name" value="Soluble quinoprotein glucose dehydrogenase"/>
    <property type="match status" value="1"/>
</dbReference>
<evidence type="ECO:0000259" key="4">
    <source>
        <dbReference type="PROSITE" id="PS51175"/>
    </source>
</evidence>
<comment type="caution">
    <text evidence="5">The sequence shown here is derived from an EMBL/GenBank/DDBJ whole genome shotgun (WGS) entry which is preliminary data.</text>
</comment>
<dbReference type="Gene3D" id="2.60.120.260">
    <property type="entry name" value="Galactose-binding domain-like"/>
    <property type="match status" value="1"/>
</dbReference>
<dbReference type="SMART" id="SM00458">
    <property type="entry name" value="RICIN"/>
    <property type="match status" value="1"/>
</dbReference>
<dbReference type="EMBL" id="RBXR01000001">
    <property type="protein sequence ID" value="RKT67873.1"/>
    <property type="molecule type" value="Genomic_DNA"/>
</dbReference>
<evidence type="ECO:0000256" key="2">
    <source>
        <dbReference type="SAM" id="SignalP"/>
    </source>
</evidence>
<feature type="chain" id="PRO_5039560967" evidence="2">
    <location>
        <begin position="22"/>
        <end position="942"/>
    </location>
</feature>
<dbReference type="InterPro" id="IPR013783">
    <property type="entry name" value="Ig-like_fold"/>
</dbReference>
<feature type="domain" description="CBM6" evidence="4">
    <location>
        <begin position="686"/>
        <end position="812"/>
    </location>
</feature>
<dbReference type="InterPro" id="IPR022409">
    <property type="entry name" value="PKD/Chitinase_dom"/>
</dbReference>
<dbReference type="SUPFAM" id="SSF50370">
    <property type="entry name" value="Ricin B-like lectins"/>
    <property type="match status" value="1"/>
</dbReference>